<comment type="caution">
    <text evidence="5">The sequence shown here is derived from an EMBL/GenBank/DDBJ whole genome shotgun (WGS) entry which is preliminary data.</text>
</comment>
<protein>
    <recommendedName>
        <fullName evidence="4">FAD-binding oxidoreductase/transferase type 4 C-terminal domain-containing protein</fullName>
    </recommendedName>
</protein>
<keyword evidence="6" id="KW-1185">Reference proteome</keyword>
<organism evidence="5 6">
    <name type="scientific">Amycolatopsis coloradensis</name>
    <dbReference type="NCBI Taxonomy" id="76021"/>
    <lineage>
        <taxon>Bacteria</taxon>
        <taxon>Bacillati</taxon>
        <taxon>Actinomycetota</taxon>
        <taxon>Actinomycetes</taxon>
        <taxon>Pseudonocardiales</taxon>
        <taxon>Pseudonocardiaceae</taxon>
        <taxon>Amycolatopsis</taxon>
    </lineage>
</organism>
<evidence type="ECO:0000313" key="6">
    <source>
        <dbReference type="Proteomes" id="UP000187486"/>
    </source>
</evidence>
<dbReference type="Pfam" id="PF02913">
    <property type="entry name" value="FAD-oxidase_C"/>
    <property type="match status" value="1"/>
</dbReference>
<name>A0A1R0KUP9_9PSEU</name>
<evidence type="ECO:0000256" key="3">
    <source>
        <dbReference type="SAM" id="MobiDB-lite"/>
    </source>
</evidence>
<evidence type="ECO:0000313" key="5">
    <source>
        <dbReference type="EMBL" id="OLZ52379.1"/>
    </source>
</evidence>
<feature type="domain" description="FAD-binding oxidoreductase/transferase type 4 C-terminal" evidence="4">
    <location>
        <begin position="22"/>
        <end position="47"/>
    </location>
</feature>
<dbReference type="InterPro" id="IPR016164">
    <property type="entry name" value="FAD-linked_Oxase-like_C"/>
</dbReference>
<dbReference type="AlphaFoldDB" id="A0A1R0KUP9"/>
<dbReference type="SUPFAM" id="SSF55103">
    <property type="entry name" value="FAD-linked oxidases, C-terminal domain"/>
    <property type="match status" value="1"/>
</dbReference>
<feature type="compositionally biased region" description="Basic and acidic residues" evidence="3">
    <location>
        <begin position="1"/>
        <end position="11"/>
    </location>
</feature>
<evidence type="ECO:0000256" key="1">
    <source>
        <dbReference type="ARBA" id="ARBA00022630"/>
    </source>
</evidence>
<feature type="region of interest" description="Disordered" evidence="3">
    <location>
        <begin position="1"/>
        <end position="22"/>
    </location>
</feature>
<proteinExistence type="predicted"/>
<dbReference type="GO" id="GO:0003824">
    <property type="term" value="F:catalytic activity"/>
    <property type="evidence" value="ECO:0007669"/>
    <property type="project" value="InterPro"/>
</dbReference>
<reference evidence="5 6" key="1">
    <citation type="submission" date="2016-01" db="EMBL/GenBank/DDBJ databases">
        <title>Amycolatopsis coloradensis genome sequencing and assembly.</title>
        <authorList>
            <person name="Mayilraj S."/>
        </authorList>
    </citation>
    <scope>NUCLEOTIDE SEQUENCE [LARGE SCALE GENOMIC DNA]</scope>
    <source>
        <strain evidence="5 6">DSM 44225</strain>
    </source>
</reference>
<keyword evidence="2" id="KW-0274">FAD</keyword>
<dbReference type="GO" id="GO:0050660">
    <property type="term" value="F:flavin adenine dinucleotide binding"/>
    <property type="evidence" value="ECO:0007669"/>
    <property type="project" value="InterPro"/>
</dbReference>
<dbReference type="InterPro" id="IPR004113">
    <property type="entry name" value="FAD-bd_oxidored_4_C"/>
</dbReference>
<evidence type="ECO:0000259" key="4">
    <source>
        <dbReference type="Pfam" id="PF02913"/>
    </source>
</evidence>
<keyword evidence="1" id="KW-0285">Flavoprotein</keyword>
<evidence type="ECO:0000256" key="2">
    <source>
        <dbReference type="ARBA" id="ARBA00022827"/>
    </source>
</evidence>
<dbReference type="EMBL" id="MQUQ01000006">
    <property type="protein sequence ID" value="OLZ52379.1"/>
    <property type="molecule type" value="Genomic_DNA"/>
</dbReference>
<dbReference type="Proteomes" id="UP000187486">
    <property type="component" value="Unassembled WGS sequence"/>
</dbReference>
<sequence>MRVDSGRDERRRRTRPAGLEDERDDIIAATQELGGTVTGEHGVGLLKPRTGSSIPARWWRFGMTRQPVVGVAVLNGELPA</sequence>
<accession>A0A1R0KUP9</accession>
<gene>
    <name evidence="5" type="ORF">BS329_13715</name>
</gene>